<dbReference type="InterPro" id="IPR036388">
    <property type="entry name" value="WH-like_DNA-bd_sf"/>
</dbReference>
<sequence length="293" mass="30329">MNPASAPAEDPDDGWEDDARRTAPSASTGGLAAAAPTTAESSTTVRSVDRALQILHILARDGEATLSAMARELGVHKSTVGRLVETLVGHDMIEPPTRADGFHLGVGCLRLASATAARLDIGVEAQPICDRLSAEVGETTNVAITRDGVAINVCQSQGDSAVAMRNWIGQRTALHATSSGKVLLAHLPADERQDVVVAGLDAFTAHTLDAAHLDAELGAIRDQGFAEALEEYEEGLNAVGAPVLDHSGGVVAAISAAGPAYRLPSERLPEIRTAVLHAAAELSRRMGHRGGAA</sequence>
<dbReference type="InterPro" id="IPR014757">
    <property type="entry name" value="Tscrpt_reg_IclR_C"/>
</dbReference>
<dbReference type="InterPro" id="IPR005471">
    <property type="entry name" value="Tscrpt_reg_IclR_N"/>
</dbReference>
<dbReference type="InterPro" id="IPR029016">
    <property type="entry name" value="GAF-like_dom_sf"/>
</dbReference>
<keyword evidence="3" id="KW-0804">Transcription</keyword>
<feature type="region of interest" description="Disordered" evidence="4">
    <location>
        <begin position="1"/>
        <end position="44"/>
    </location>
</feature>
<evidence type="ECO:0000256" key="1">
    <source>
        <dbReference type="ARBA" id="ARBA00023015"/>
    </source>
</evidence>
<evidence type="ECO:0000256" key="3">
    <source>
        <dbReference type="ARBA" id="ARBA00023163"/>
    </source>
</evidence>
<name>A0ABP6RGF5_9MICC</name>
<protein>
    <submittedName>
        <fullName evidence="7">IclR family transcriptional regulator</fullName>
    </submittedName>
</protein>
<evidence type="ECO:0000256" key="4">
    <source>
        <dbReference type="SAM" id="MobiDB-lite"/>
    </source>
</evidence>
<keyword evidence="8" id="KW-1185">Reference proteome</keyword>
<dbReference type="Pfam" id="PF09339">
    <property type="entry name" value="HTH_IclR"/>
    <property type="match status" value="1"/>
</dbReference>
<keyword evidence="1" id="KW-0805">Transcription regulation</keyword>
<dbReference type="InterPro" id="IPR050707">
    <property type="entry name" value="HTH_MetabolicPath_Reg"/>
</dbReference>
<dbReference type="InterPro" id="IPR036390">
    <property type="entry name" value="WH_DNA-bd_sf"/>
</dbReference>
<evidence type="ECO:0000313" key="8">
    <source>
        <dbReference type="Proteomes" id="UP001501736"/>
    </source>
</evidence>
<dbReference type="Pfam" id="PF01614">
    <property type="entry name" value="IclR_C"/>
    <property type="match status" value="1"/>
</dbReference>
<gene>
    <name evidence="7" type="ORF">GCM10020260_22540</name>
</gene>
<comment type="caution">
    <text evidence="7">The sequence shown here is derived from an EMBL/GenBank/DDBJ whole genome shotgun (WGS) entry which is preliminary data.</text>
</comment>
<evidence type="ECO:0000313" key="7">
    <source>
        <dbReference type="EMBL" id="GAA3286927.1"/>
    </source>
</evidence>
<evidence type="ECO:0000259" key="6">
    <source>
        <dbReference type="PROSITE" id="PS51078"/>
    </source>
</evidence>
<feature type="domain" description="HTH iclR-type" evidence="5">
    <location>
        <begin position="45"/>
        <end position="106"/>
    </location>
</feature>
<evidence type="ECO:0000259" key="5">
    <source>
        <dbReference type="PROSITE" id="PS51077"/>
    </source>
</evidence>
<feature type="domain" description="IclR-ED" evidence="6">
    <location>
        <begin position="107"/>
        <end position="288"/>
    </location>
</feature>
<dbReference type="PROSITE" id="PS51078">
    <property type="entry name" value="ICLR_ED"/>
    <property type="match status" value="1"/>
</dbReference>
<dbReference type="RefSeq" id="WP_344721399.1">
    <property type="nucleotide sequence ID" value="NZ_BAAAYG010000010.1"/>
</dbReference>
<organism evidence="7 8">
    <name type="scientific">Nesterenkonia halobia</name>
    <dbReference type="NCBI Taxonomy" id="37922"/>
    <lineage>
        <taxon>Bacteria</taxon>
        <taxon>Bacillati</taxon>
        <taxon>Actinomycetota</taxon>
        <taxon>Actinomycetes</taxon>
        <taxon>Micrococcales</taxon>
        <taxon>Micrococcaceae</taxon>
        <taxon>Nesterenkonia</taxon>
    </lineage>
</organism>
<dbReference type="SUPFAM" id="SSF55781">
    <property type="entry name" value="GAF domain-like"/>
    <property type="match status" value="1"/>
</dbReference>
<proteinExistence type="predicted"/>
<dbReference type="Proteomes" id="UP001501736">
    <property type="component" value="Unassembled WGS sequence"/>
</dbReference>
<dbReference type="PANTHER" id="PTHR30136">
    <property type="entry name" value="HELIX-TURN-HELIX TRANSCRIPTIONAL REGULATOR, ICLR FAMILY"/>
    <property type="match status" value="1"/>
</dbReference>
<dbReference type="Gene3D" id="3.30.450.40">
    <property type="match status" value="1"/>
</dbReference>
<evidence type="ECO:0000256" key="2">
    <source>
        <dbReference type="ARBA" id="ARBA00023125"/>
    </source>
</evidence>
<dbReference type="SUPFAM" id="SSF46785">
    <property type="entry name" value="Winged helix' DNA-binding domain"/>
    <property type="match status" value="1"/>
</dbReference>
<dbReference type="PROSITE" id="PS51077">
    <property type="entry name" value="HTH_ICLR"/>
    <property type="match status" value="1"/>
</dbReference>
<dbReference type="SMART" id="SM00346">
    <property type="entry name" value="HTH_ICLR"/>
    <property type="match status" value="1"/>
</dbReference>
<accession>A0ABP6RGF5</accession>
<dbReference type="EMBL" id="BAAAYG010000010">
    <property type="protein sequence ID" value="GAA3286927.1"/>
    <property type="molecule type" value="Genomic_DNA"/>
</dbReference>
<reference evidence="8" key="1">
    <citation type="journal article" date="2019" name="Int. J. Syst. Evol. Microbiol.">
        <title>The Global Catalogue of Microorganisms (GCM) 10K type strain sequencing project: providing services to taxonomists for standard genome sequencing and annotation.</title>
        <authorList>
            <consortium name="The Broad Institute Genomics Platform"/>
            <consortium name="The Broad Institute Genome Sequencing Center for Infectious Disease"/>
            <person name="Wu L."/>
            <person name="Ma J."/>
        </authorList>
    </citation>
    <scope>NUCLEOTIDE SEQUENCE [LARGE SCALE GENOMIC DNA]</scope>
    <source>
        <strain evidence="8">JCM 11483</strain>
    </source>
</reference>
<dbReference type="Gene3D" id="1.10.10.10">
    <property type="entry name" value="Winged helix-like DNA-binding domain superfamily/Winged helix DNA-binding domain"/>
    <property type="match status" value="1"/>
</dbReference>
<dbReference type="PANTHER" id="PTHR30136:SF24">
    <property type="entry name" value="HTH-TYPE TRANSCRIPTIONAL REPRESSOR ALLR"/>
    <property type="match status" value="1"/>
</dbReference>
<feature type="compositionally biased region" description="Low complexity" evidence="4">
    <location>
        <begin position="22"/>
        <end position="44"/>
    </location>
</feature>
<keyword evidence="2" id="KW-0238">DNA-binding</keyword>